<dbReference type="InterPro" id="IPR013221">
    <property type="entry name" value="Mur_ligase_cen"/>
</dbReference>
<evidence type="ECO:0000256" key="18">
    <source>
        <dbReference type="ARBA" id="ARBA00060901"/>
    </source>
</evidence>
<evidence type="ECO:0000256" key="4">
    <source>
        <dbReference type="ARBA" id="ARBA00005150"/>
    </source>
</evidence>
<evidence type="ECO:0000256" key="9">
    <source>
        <dbReference type="ARBA" id="ARBA00022679"/>
    </source>
</evidence>
<evidence type="ECO:0000256" key="10">
    <source>
        <dbReference type="ARBA" id="ARBA00022723"/>
    </source>
</evidence>
<evidence type="ECO:0000256" key="14">
    <source>
        <dbReference type="ARBA" id="ARBA00022909"/>
    </source>
</evidence>
<evidence type="ECO:0000256" key="5">
    <source>
        <dbReference type="ARBA" id="ARBA00009951"/>
    </source>
</evidence>
<evidence type="ECO:0000256" key="11">
    <source>
        <dbReference type="ARBA" id="ARBA00022741"/>
    </source>
</evidence>
<dbReference type="GeneID" id="60587293"/>
<dbReference type="CDD" id="cd00739">
    <property type="entry name" value="DHPS"/>
    <property type="match status" value="1"/>
</dbReference>
<comment type="catalytic activity">
    <reaction evidence="1">
        <text>(7,8-dihydropterin-6-yl)methyl diphosphate + 4-aminobenzoate = 7,8-dihydropteroate + diphosphate</text>
        <dbReference type="Rhea" id="RHEA:19949"/>
        <dbReference type="ChEBI" id="CHEBI:17836"/>
        <dbReference type="ChEBI" id="CHEBI:17839"/>
        <dbReference type="ChEBI" id="CHEBI:33019"/>
        <dbReference type="ChEBI" id="CHEBI:72950"/>
        <dbReference type="EC" id="2.5.1.15"/>
    </reaction>
</comment>
<evidence type="ECO:0000313" key="22">
    <source>
        <dbReference type="EMBL" id="QPV63493.1"/>
    </source>
</evidence>
<comment type="pathway">
    <text evidence="4">Cofactor biosynthesis; tetrahydrofolylpolyglutamate biosynthesis.</text>
</comment>
<dbReference type="InterPro" id="IPR004101">
    <property type="entry name" value="Mur_ligase_C"/>
</dbReference>
<sequence length="840" mass="89363">MEFHEAADFLFDLRRFAPRPGLDPTRDLLGHLGDPHERLACVQIAGSNGKGSTARMVERALREAGLSVGLYTSPHLDDVRERVRVDGRPMTESAVTAFVESFREYATERATDGDSPTFFETLTAMALWEFDRRDVDVAVLEVGIGGTLDATSVVDPIASAVTAVTLEHTDLLGDTEAEIARDKSGVAPADAPLVTATTGDALAAIREEVDDVVTVADAAWNDPDDPDVLVEYGGREGLEGAVTVEGGAEDWTVDTYLPLLGAHQARNAGVAAALVRQVADRLGAEVDTEAVERGFRNAHWPGRFEVMDREPLVVLDGAHNPGGCETTAEVLGTFDYDEAHLVVGAMTDKDHRGIAAAFADADLGRVVACRPDHDRAESADVVARAFETETEADVTTHEPVAGALDRVLDAAEPDDAVVVTGSLYAVAEGRTRWSRPTVPLDVDSAADAEAALERAHVADDEAASAAGDAVHRVMRTRLRPRRARRLQSELRALGGEVALSALADQDEERVAAVLTGTRDQFDRLADALAEREDDLAPLADELRPTLGASPTPNAATPTPDSDRSAAERDYPWADGTAVMGILNITPDSFHDGGEYNTVEAARERAERMVDAGVEILDIGGESTRPGGEVVPAEEETARVVPVIEAISDLDATISIDTRKAEVARAALEAGADLLNDVSGLEDPEMRLVAAEHDVPVVVMHSIEAPVDPSTEVEYDDVVDDVIDYLSERVLLAEKAGLDRSQILVDPGLGFGKSAAESFELLGRLDELAALGCPVLVGHSRKSMFELTEGGREGALDETVAGTALAAERGADVIRVHDAHENVAAVRVAKAAADPERLADE</sequence>
<evidence type="ECO:0000256" key="12">
    <source>
        <dbReference type="ARBA" id="ARBA00022840"/>
    </source>
</evidence>
<dbReference type="GO" id="GO:0005524">
    <property type="term" value="F:ATP binding"/>
    <property type="evidence" value="ECO:0007669"/>
    <property type="project" value="UniProtKB-KW"/>
</dbReference>
<dbReference type="InterPro" id="IPR036615">
    <property type="entry name" value="Mur_ligase_C_dom_sf"/>
</dbReference>
<dbReference type="PROSITE" id="PS00793">
    <property type="entry name" value="DHPS_2"/>
    <property type="match status" value="1"/>
</dbReference>
<feature type="domain" description="Pterin-binding" evidence="21">
    <location>
        <begin position="576"/>
        <end position="826"/>
    </location>
</feature>
<dbReference type="EC" id="2.5.1.15" evidence="6"/>
<dbReference type="GO" id="GO:0004156">
    <property type="term" value="F:dihydropteroate synthase activity"/>
    <property type="evidence" value="ECO:0007669"/>
    <property type="project" value="UniProtKB-EC"/>
</dbReference>
<dbReference type="NCBIfam" id="TIGR01496">
    <property type="entry name" value="DHPS"/>
    <property type="match status" value="1"/>
</dbReference>
<dbReference type="GO" id="GO:0046656">
    <property type="term" value="P:folic acid biosynthetic process"/>
    <property type="evidence" value="ECO:0007669"/>
    <property type="project" value="UniProtKB-KW"/>
</dbReference>
<evidence type="ECO:0000256" key="2">
    <source>
        <dbReference type="ARBA" id="ARBA00001946"/>
    </source>
</evidence>
<evidence type="ECO:0000256" key="16">
    <source>
        <dbReference type="ARBA" id="ARBA00047493"/>
    </source>
</evidence>
<dbReference type="PROSITE" id="PS00792">
    <property type="entry name" value="DHPS_1"/>
    <property type="match status" value="1"/>
</dbReference>
<keyword evidence="11" id="KW-0547">Nucleotide-binding</keyword>
<evidence type="ECO:0000256" key="13">
    <source>
        <dbReference type="ARBA" id="ARBA00022842"/>
    </source>
</evidence>
<evidence type="ECO:0000256" key="17">
    <source>
        <dbReference type="ARBA" id="ARBA00057011"/>
    </source>
</evidence>
<evidence type="ECO:0000256" key="3">
    <source>
        <dbReference type="ARBA" id="ARBA00004763"/>
    </source>
</evidence>
<comment type="similarity">
    <text evidence="5">In the C-terminal section; belongs to the DHPS family.</text>
</comment>
<dbReference type="SUPFAM" id="SSF53623">
    <property type="entry name" value="MurD-like peptide ligases, catalytic domain"/>
    <property type="match status" value="1"/>
</dbReference>
<dbReference type="InterPro" id="IPR018109">
    <property type="entry name" value="Folylpolyglutamate_synth_CS"/>
</dbReference>
<evidence type="ECO:0000256" key="6">
    <source>
        <dbReference type="ARBA" id="ARBA00012458"/>
    </source>
</evidence>
<dbReference type="InterPro" id="IPR045031">
    <property type="entry name" value="DHP_synth-like"/>
</dbReference>
<dbReference type="AlphaFoldDB" id="A0A7T3KVY8"/>
<dbReference type="Gene3D" id="3.40.1190.10">
    <property type="entry name" value="Mur-like, catalytic domain"/>
    <property type="match status" value="1"/>
</dbReference>
<dbReference type="Pfam" id="PF00809">
    <property type="entry name" value="Pterin_bind"/>
    <property type="match status" value="1"/>
</dbReference>
<dbReference type="InterPro" id="IPR036565">
    <property type="entry name" value="Mur-like_cat_sf"/>
</dbReference>
<keyword evidence="8" id="KW-0436">Ligase</keyword>
<dbReference type="EMBL" id="CP065856">
    <property type="protein sequence ID" value="QPV63493.1"/>
    <property type="molecule type" value="Genomic_DNA"/>
</dbReference>
<organism evidence="22 23">
    <name type="scientific">Halosimplex litoreum</name>
    <dbReference type="NCBI Taxonomy" id="1198301"/>
    <lineage>
        <taxon>Archaea</taxon>
        <taxon>Methanobacteriati</taxon>
        <taxon>Methanobacteriota</taxon>
        <taxon>Stenosarchaea group</taxon>
        <taxon>Halobacteria</taxon>
        <taxon>Halobacteriales</taxon>
        <taxon>Haloarculaceae</taxon>
        <taxon>Halosimplex</taxon>
    </lineage>
</organism>
<dbReference type="Gene3D" id="3.20.20.20">
    <property type="entry name" value="Dihydropteroate synthase-like"/>
    <property type="match status" value="1"/>
</dbReference>
<keyword evidence="12" id="KW-0067">ATP-binding</keyword>
<dbReference type="InterPro" id="IPR011005">
    <property type="entry name" value="Dihydropteroate_synth-like_sf"/>
</dbReference>
<feature type="region of interest" description="Disordered" evidence="20">
    <location>
        <begin position="542"/>
        <end position="567"/>
    </location>
</feature>
<proteinExistence type="inferred from homology"/>
<dbReference type="PROSITE" id="PS01012">
    <property type="entry name" value="FOLYLPOLYGLU_SYNT_2"/>
    <property type="match status" value="1"/>
</dbReference>
<dbReference type="RefSeq" id="WP_198062282.1">
    <property type="nucleotide sequence ID" value="NZ_CP065856.1"/>
</dbReference>
<dbReference type="SUPFAM" id="SSF53244">
    <property type="entry name" value="MurD-like peptide ligases, peptide-binding domain"/>
    <property type="match status" value="1"/>
</dbReference>
<evidence type="ECO:0000256" key="1">
    <source>
        <dbReference type="ARBA" id="ARBA00000012"/>
    </source>
</evidence>
<evidence type="ECO:0000256" key="15">
    <source>
        <dbReference type="ARBA" id="ARBA00023268"/>
    </source>
</evidence>
<comment type="pathway">
    <text evidence="3">Cofactor biosynthesis; tetrahydrofolate biosynthesis; 7,8-dihydrofolate from 2-amino-4-hydroxy-6-hydroxymethyl-7,8-dihydropteridine diphosphate and 4-aminobenzoate: step 1/2.</text>
</comment>
<keyword evidence="14" id="KW-0289">Folate biosynthesis</keyword>
<evidence type="ECO:0000313" key="23">
    <source>
        <dbReference type="Proteomes" id="UP000595001"/>
    </source>
</evidence>
<dbReference type="FunFam" id="3.40.1190.10:FF:000011">
    <property type="entry name" value="Folylpolyglutamate synthase/dihydrofolate synthase"/>
    <property type="match status" value="1"/>
</dbReference>
<dbReference type="GO" id="GO:0004326">
    <property type="term" value="F:tetrahydrofolylpolyglutamate synthase activity"/>
    <property type="evidence" value="ECO:0007669"/>
    <property type="project" value="UniProtKB-EC"/>
</dbReference>
<feature type="compositionally biased region" description="Low complexity" evidence="20">
    <location>
        <begin position="548"/>
        <end position="559"/>
    </location>
</feature>
<dbReference type="PANTHER" id="PTHR20941">
    <property type="entry name" value="FOLATE SYNTHESIS PROTEINS"/>
    <property type="match status" value="1"/>
</dbReference>
<protein>
    <recommendedName>
        <fullName evidence="19">Probable bifunctional folylpolyglutamate synthase/dihydropteroate synthase</fullName>
        <ecNumber evidence="6">2.5.1.15</ecNumber>
        <ecNumber evidence="7">6.3.2.17</ecNumber>
    </recommendedName>
</protein>
<keyword evidence="13" id="KW-0460">Magnesium</keyword>
<keyword evidence="15" id="KW-0511">Multifunctional enzyme</keyword>
<dbReference type="Proteomes" id="UP000595001">
    <property type="component" value="Chromosome"/>
</dbReference>
<dbReference type="Pfam" id="PF02875">
    <property type="entry name" value="Mur_ligase_C"/>
    <property type="match status" value="1"/>
</dbReference>
<comment type="catalytic activity">
    <reaction evidence="16">
        <text>(6S)-5,6,7,8-tetrahydrofolyl-(gamma-L-Glu)(n) + L-glutamate + ATP = (6S)-5,6,7,8-tetrahydrofolyl-(gamma-L-Glu)(n+1) + ADP + phosphate + H(+)</text>
        <dbReference type="Rhea" id="RHEA:10580"/>
        <dbReference type="Rhea" id="RHEA-COMP:14738"/>
        <dbReference type="Rhea" id="RHEA-COMP:14740"/>
        <dbReference type="ChEBI" id="CHEBI:15378"/>
        <dbReference type="ChEBI" id="CHEBI:29985"/>
        <dbReference type="ChEBI" id="CHEBI:30616"/>
        <dbReference type="ChEBI" id="CHEBI:43474"/>
        <dbReference type="ChEBI" id="CHEBI:141005"/>
        <dbReference type="ChEBI" id="CHEBI:456216"/>
        <dbReference type="EC" id="6.3.2.17"/>
    </reaction>
</comment>
<keyword evidence="9 22" id="KW-0808">Transferase</keyword>
<dbReference type="GO" id="GO:0046654">
    <property type="term" value="P:tetrahydrofolate biosynthetic process"/>
    <property type="evidence" value="ECO:0007669"/>
    <property type="project" value="TreeGrafter"/>
</dbReference>
<dbReference type="NCBIfam" id="TIGR01499">
    <property type="entry name" value="folC"/>
    <property type="match status" value="1"/>
</dbReference>
<gene>
    <name evidence="22" type="primary">folP</name>
    <name evidence="22" type="ORF">I7X12_02330</name>
</gene>
<reference evidence="22 23" key="1">
    <citation type="submission" date="2020-12" db="EMBL/GenBank/DDBJ databases">
        <title>Halosimplex halophilum sp. nov. and Halosimplex salinum sp. nov., two new members of the genus Halosimplex.</title>
        <authorList>
            <person name="Cui H.L."/>
        </authorList>
    </citation>
    <scope>NUCLEOTIDE SEQUENCE [LARGE SCALE GENOMIC DNA]</scope>
    <source>
        <strain evidence="22 23">YGH94</strain>
    </source>
</reference>
<keyword evidence="10" id="KW-0479">Metal-binding</keyword>
<dbReference type="InterPro" id="IPR001645">
    <property type="entry name" value="Folylpolyglutamate_synth"/>
</dbReference>
<dbReference type="SUPFAM" id="SSF51717">
    <property type="entry name" value="Dihydropteroate synthetase-like"/>
    <property type="match status" value="1"/>
</dbReference>
<dbReference type="PANTHER" id="PTHR20941:SF1">
    <property type="entry name" value="FOLIC ACID SYNTHESIS PROTEIN FOL1"/>
    <property type="match status" value="1"/>
</dbReference>
<comment type="cofactor">
    <cofactor evidence="2">
        <name>Mg(2+)</name>
        <dbReference type="ChEBI" id="CHEBI:18420"/>
    </cofactor>
</comment>
<dbReference type="EC" id="6.3.2.17" evidence="7"/>
<dbReference type="InterPro" id="IPR000489">
    <property type="entry name" value="Pterin-binding_dom"/>
</dbReference>
<evidence type="ECO:0000256" key="20">
    <source>
        <dbReference type="SAM" id="MobiDB-lite"/>
    </source>
</evidence>
<accession>A0A7T3KVY8</accession>
<dbReference type="KEGG" id="hlt:I7X12_02330"/>
<name>A0A7T3KVY8_9EURY</name>
<comment type="similarity">
    <text evidence="18">In the N-terminal section; belongs to the folylpolyglutamate synthase family.</text>
</comment>
<keyword evidence="23" id="KW-1185">Reference proteome</keyword>
<evidence type="ECO:0000259" key="21">
    <source>
        <dbReference type="PROSITE" id="PS50972"/>
    </source>
</evidence>
<dbReference type="PROSITE" id="PS50972">
    <property type="entry name" value="PTERIN_BINDING"/>
    <property type="match status" value="1"/>
</dbReference>
<dbReference type="Gene3D" id="3.90.190.20">
    <property type="entry name" value="Mur ligase, C-terminal domain"/>
    <property type="match status" value="1"/>
</dbReference>
<comment type="function">
    <text evidence="17">Can complement an H.volcanii mutant strain that is thymidine auxotroph because it lacks the two dihydrofolate reductase genes encoded by hdrA and hdrB.</text>
</comment>
<dbReference type="OrthoDB" id="75177at2157"/>
<evidence type="ECO:0000256" key="19">
    <source>
        <dbReference type="ARBA" id="ARBA00068433"/>
    </source>
</evidence>
<evidence type="ECO:0000256" key="7">
    <source>
        <dbReference type="ARBA" id="ARBA00013025"/>
    </source>
</evidence>
<dbReference type="GO" id="GO:0046872">
    <property type="term" value="F:metal ion binding"/>
    <property type="evidence" value="ECO:0007669"/>
    <property type="project" value="UniProtKB-KW"/>
</dbReference>
<dbReference type="Pfam" id="PF08245">
    <property type="entry name" value="Mur_ligase_M"/>
    <property type="match status" value="1"/>
</dbReference>
<evidence type="ECO:0000256" key="8">
    <source>
        <dbReference type="ARBA" id="ARBA00022598"/>
    </source>
</evidence>
<dbReference type="InterPro" id="IPR006390">
    <property type="entry name" value="DHP_synth_dom"/>
</dbReference>